<organism evidence="1">
    <name type="scientific">Siphoviridae sp. ct3Mm15</name>
    <dbReference type="NCBI Taxonomy" id="2827558"/>
    <lineage>
        <taxon>Viruses</taxon>
        <taxon>Duplodnaviria</taxon>
        <taxon>Heunggongvirae</taxon>
        <taxon>Uroviricota</taxon>
        <taxon>Caudoviricetes</taxon>
    </lineage>
</organism>
<name>A0A8S5RT70_9CAUD</name>
<accession>A0A8S5RT70</accession>
<sequence length="152" mass="17421">MQIENIKISPAEVNNFPTAFKWRRNAFGMDYEEVSELLGGEYTSLQVYNWEAGMSLPSDEEKTTILATLAYVQSEILDAYEQYVHDIATLRFPAPTVLLSPTTQEDYKIIYSEMAEKIPLAGYRVLLEMLHVRFGLPVVAMNTAVEWRELFS</sequence>
<proteinExistence type="predicted"/>
<protein>
    <submittedName>
        <fullName evidence="1">Uncharacterized protein</fullName>
    </submittedName>
</protein>
<reference evidence="1" key="1">
    <citation type="journal article" date="2021" name="Proc. Natl. Acad. Sci. U.S.A.">
        <title>A Catalog of Tens of Thousands of Viruses from Human Metagenomes Reveals Hidden Associations with Chronic Diseases.</title>
        <authorList>
            <person name="Tisza M.J."/>
            <person name="Buck C.B."/>
        </authorList>
    </citation>
    <scope>NUCLEOTIDE SEQUENCE</scope>
    <source>
        <strain evidence="1">Ct3Mm15</strain>
    </source>
</reference>
<evidence type="ECO:0000313" key="1">
    <source>
        <dbReference type="EMBL" id="DAE92555.1"/>
    </source>
</evidence>
<dbReference type="EMBL" id="BK057802">
    <property type="protein sequence ID" value="DAE92555.1"/>
    <property type="molecule type" value="Genomic_DNA"/>
</dbReference>